<dbReference type="GO" id="GO:0009252">
    <property type="term" value="P:peptidoglycan biosynthetic process"/>
    <property type="evidence" value="ECO:0007669"/>
    <property type="project" value="UniProtKB-UniPathway"/>
</dbReference>
<dbReference type="Pfam" id="PF20142">
    <property type="entry name" value="Scaffold"/>
    <property type="match status" value="1"/>
</dbReference>
<dbReference type="SUPFAM" id="SSF47090">
    <property type="entry name" value="PGBD-like"/>
    <property type="match status" value="1"/>
</dbReference>
<dbReference type="CDD" id="cd16913">
    <property type="entry name" value="YkuD_like"/>
    <property type="match status" value="1"/>
</dbReference>
<dbReference type="EMBL" id="BATJ01000001">
    <property type="protein sequence ID" value="GAD65604.1"/>
    <property type="molecule type" value="Genomic_DNA"/>
</dbReference>
<dbReference type="eggNOG" id="COG2989">
    <property type="taxonomic scope" value="Bacteria"/>
</dbReference>
<dbReference type="STRING" id="1219065.VPR01S_01_03780"/>
<evidence type="ECO:0000256" key="1">
    <source>
        <dbReference type="ARBA" id="ARBA00004752"/>
    </source>
</evidence>
<sequence length="520" mass="60513">MRSWKHYSWWLICLLMIPYQVGAIARNETLEWFQNDSKIPSLLQYPDVVNQIYQNNDRDLIWTDIEPINKLEFQLELIQQAGFSPLFNRQLSYLKYYRAANSWFEFDVLATDTLLLYMSYAELAPQIGYNWFFRTKLNQPIQPPSNEMVMALESAIESKRLSGFIDIFAPASPGYQQLLDTYRSLGQYADVNVPRYQQVGLKRVGDSISDRDVLLQRLQLVNVDVSRVRTDVAWYDDTLETAIKTFQRIHGLNQDGVIGPATVRWLNVAPSQRVAMLALNIERSRLWPMQHDTLILVNVPGYQIRYWYLGNEVFESKVVVGRVSRKTPVMKTSLNALILNPTWNVPRKIMVEDILPQVKKDATYLEKHQMQILETWDSDAVISPEAIDWTTVNPRAFPYRLRQQSGAQNALGLYKFNTPNKRAIYLHDTPSKSLFNKEQRAFSSGCIRVQNADEFAALLLRTQGLDEMKIAQYNERTNKSIPLRQRIPVHIIYQTVWYESGQVHYRDDIYRYDGLTTKSG</sequence>
<dbReference type="Pfam" id="PF03734">
    <property type="entry name" value="YkuD"/>
    <property type="match status" value="1"/>
</dbReference>
<feature type="active site" description="Proton donor/acceptor" evidence="7">
    <location>
        <position position="427"/>
    </location>
</feature>
<dbReference type="Gene3D" id="2.40.440.10">
    <property type="entry name" value="L,D-transpeptidase catalytic domain-like"/>
    <property type="match status" value="1"/>
</dbReference>
<dbReference type="UniPathway" id="UPA00219"/>
<accession>U3B6X2</accession>
<dbReference type="GO" id="GO:0004180">
    <property type="term" value="F:carboxypeptidase activity"/>
    <property type="evidence" value="ECO:0007669"/>
    <property type="project" value="UniProtKB-ARBA"/>
</dbReference>
<organism evidence="9 10">
    <name type="scientific">Vibrio proteolyticus NBRC 13287</name>
    <dbReference type="NCBI Taxonomy" id="1219065"/>
    <lineage>
        <taxon>Bacteria</taxon>
        <taxon>Pseudomonadati</taxon>
        <taxon>Pseudomonadota</taxon>
        <taxon>Gammaproteobacteria</taxon>
        <taxon>Vibrionales</taxon>
        <taxon>Vibrionaceae</taxon>
        <taxon>Vibrio</taxon>
    </lineage>
</organism>
<evidence type="ECO:0000313" key="9">
    <source>
        <dbReference type="EMBL" id="GAD65604.1"/>
    </source>
</evidence>
<dbReference type="InterPro" id="IPR002477">
    <property type="entry name" value="Peptidoglycan-bd-like"/>
</dbReference>
<dbReference type="Gene3D" id="1.10.101.10">
    <property type="entry name" value="PGBD-like superfamily/PGBD"/>
    <property type="match status" value="1"/>
</dbReference>
<dbReference type="InterPro" id="IPR036365">
    <property type="entry name" value="PGBD-like_sf"/>
</dbReference>
<keyword evidence="3" id="KW-0808">Transferase</keyword>
<keyword evidence="6 7" id="KW-0961">Cell wall biogenesis/degradation</keyword>
<dbReference type="PANTHER" id="PTHR41533">
    <property type="entry name" value="L,D-TRANSPEPTIDASE HI_1667-RELATED"/>
    <property type="match status" value="1"/>
</dbReference>
<keyword evidence="10" id="KW-1185">Reference proteome</keyword>
<feature type="domain" description="L,D-TPase catalytic" evidence="8">
    <location>
        <begin position="293"/>
        <end position="473"/>
    </location>
</feature>
<evidence type="ECO:0000256" key="3">
    <source>
        <dbReference type="ARBA" id="ARBA00022679"/>
    </source>
</evidence>
<dbReference type="GO" id="GO:0008360">
    <property type="term" value="P:regulation of cell shape"/>
    <property type="evidence" value="ECO:0007669"/>
    <property type="project" value="UniProtKB-UniRule"/>
</dbReference>
<dbReference type="PROSITE" id="PS52029">
    <property type="entry name" value="LD_TPASE"/>
    <property type="match status" value="1"/>
</dbReference>
<evidence type="ECO:0000259" key="8">
    <source>
        <dbReference type="PROSITE" id="PS52029"/>
    </source>
</evidence>
<keyword evidence="4 7" id="KW-0133">Cell shape</keyword>
<comment type="caution">
    <text evidence="9">The sequence shown here is derived from an EMBL/GenBank/DDBJ whole genome shotgun (WGS) entry which is preliminary data.</text>
</comment>
<feature type="active site" description="Nucleophile" evidence="7">
    <location>
        <position position="446"/>
    </location>
</feature>
<dbReference type="RefSeq" id="WP_021703596.1">
    <property type="nucleotide sequence ID" value="NZ_BATJ01000001.1"/>
</dbReference>
<dbReference type="GO" id="GO:0016740">
    <property type="term" value="F:transferase activity"/>
    <property type="evidence" value="ECO:0007669"/>
    <property type="project" value="UniProtKB-KW"/>
</dbReference>
<dbReference type="GO" id="GO:0071555">
    <property type="term" value="P:cell wall organization"/>
    <property type="evidence" value="ECO:0007669"/>
    <property type="project" value="UniProtKB-UniRule"/>
</dbReference>
<evidence type="ECO:0000256" key="7">
    <source>
        <dbReference type="PROSITE-ProRule" id="PRU01373"/>
    </source>
</evidence>
<dbReference type="InterPro" id="IPR005490">
    <property type="entry name" value="LD_TPept_cat_dom"/>
</dbReference>
<evidence type="ECO:0000313" key="10">
    <source>
        <dbReference type="Proteomes" id="UP000016570"/>
    </source>
</evidence>
<dbReference type="PANTHER" id="PTHR41533:SF1">
    <property type="entry name" value="L,D-TRANSPEPTIDASE YCBB-RELATED"/>
    <property type="match status" value="1"/>
</dbReference>
<comment type="similarity">
    <text evidence="2">Belongs to the YkuD family.</text>
</comment>
<dbReference type="InterPro" id="IPR045380">
    <property type="entry name" value="LD_TPept_scaffold_dom"/>
</dbReference>
<dbReference type="Proteomes" id="UP000016570">
    <property type="component" value="Unassembled WGS sequence"/>
</dbReference>
<evidence type="ECO:0000256" key="2">
    <source>
        <dbReference type="ARBA" id="ARBA00005992"/>
    </source>
</evidence>
<gene>
    <name evidence="9" type="ORF">VPR01S_01_03780</name>
</gene>
<dbReference type="Pfam" id="PF01471">
    <property type="entry name" value="PG_binding_1"/>
    <property type="match status" value="1"/>
</dbReference>
<dbReference type="AlphaFoldDB" id="U3B6X2"/>
<evidence type="ECO:0000256" key="5">
    <source>
        <dbReference type="ARBA" id="ARBA00022984"/>
    </source>
</evidence>
<name>U3B6X2_VIBPR</name>
<comment type="pathway">
    <text evidence="1 7">Cell wall biogenesis; peptidoglycan biosynthesis.</text>
</comment>
<dbReference type="SUPFAM" id="SSF141523">
    <property type="entry name" value="L,D-transpeptidase catalytic domain-like"/>
    <property type="match status" value="1"/>
</dbReference>
<reference evidence="9 10" key="1">
    <citation type="submission" date="2013-09" db="EMBL/GenBank/DDBJ databases">
        <title>Whole genome shotgun sequence of Vibrio proteolyticus NBRC 13287.</title>
        <authorList>
            <person name="Isaki S."/>
            <person name="Hosoyama A."/>
            <person name="Numata M."/>
            <person name="Hashimoto M."/>
            <person name="Hosoyama Y."/>
            <person name="Tsuchikane K."/>
            <person name="Noguchi M."/>
            <person name="Hirakata S."/>
            <person name="Ichikawa N."/>
            <person name="Ohji S."/>
            <person name="Yamazoe A."/>
            <person name="Fujita N."/>
        </authorList>
    </citation>
    <scope>NUCLEOTIDE SEQUENCE [LARGE SCALE GENOMIC DNA]</scope>
    <source>
        <strain evidence="9 10">NBRC 13287</strain>
    </source>
</reference>
<protein>
    <submittedName>
        <fullName evidence="9">Putative L,D-transpeptidase</fullName>
    </submittedName>
</protein>
<proteinExistence type="inferred from homology"/>
<dbReference type="InterPro" id="IPR036366">
    <property type="entry name" value="PGBDSf"/>
</dbReference>
<evidence type="ECO:0000256" key="4">
    <source>
        <dbReference type="ARBA" id="ARBA00022960"/>
    </source>
</evidence>
<keyword evidence="5 7" id="KW-0573">Peptidoglycan synthesis</keyword>
<dbReference type="InterPro" id="IPR052905">
    <property type="entry name" value="LD-transpeptidase_YkuD-like"/>
</dbReference>
<evidence type="ECO:0000256" key="6">
    <source>
        <dbReference type="ARBA" id="ARBA00023316"/>
    </source>
</evidence>
<dbReference type="InterPro" id="IPR038063">
    <property type="entry name" value="Transpep_catalytic_dom"/>
</dbReference>